<evidence type="ECO:0000313" key="3">
    <source>
        <dbReference type="Proteomes" id="UP000283090"/>
    </source>
</evidence>
<evidence type="ECO:0000256" key="1">
    <source>
        <dbReference type="SAM" id="MobiDB-lite"/>
    </source>
</evidence>
<dbReference type="Proteomes" id="UP000283090">
    <property type="component" value="Unassembled WGS sequence"/>
</dbReference>
<feature type="compositionally biased region" description="Basic and acidic residues" evidence="1">
    <location>
        <begin position="43"/>
        <end position="56"/>
    </location>
</feature>
<name>A0A437ADM7_ARTFL</name>
<protein>
    <submittedName>
        <fullName evidence="2">Uncharacterized protein</fullName>
    </submittedName>
</protein>
<dbReference type="VEuPathDB" id="FungiDB:DFL_003070"/>
<feature type="region of interest" description="Disordered" evidence="1">
    <location>
        <begin position="1"/>
        <end position="71"/>
    </location>
</feature>
<organism evidence="2 3">
    <name type="scientific">Arthrobotrys flagrans</name>
    <name type="common">Nematode-trapping fungus</name>
    <name type="synonym">Trichothecium flagrans</name>
    <dbReference type="NCBI Taxonomy" id="97331"/>
    <lineage>
        <taxon>Eukaryota</taxon>
        <taxon>Fungi</taxon>
        <taxon>Dikarya</taxon>
        <taxon>Ascomycota</taxon>
        <taxon>Pezizomycotina</taxon>
        <taxon>Orbiliomycetes</taxon>
        <taxon>Orbiliales</taxon>
        <taxon>Orbiliaceae</taxon>
        <taxon>Arthrobotrys</taxon>
    </lineage>
</organism>
<proteinExistence type="predicted"/>
<dbReference type="GeneID" id="93585381"/>
<dbReference type="AlphaFoldDB" id="A0A437ADM7"/>
<dbReference type="EMBL" id="SAEB01000003">
    <property type="protein sequence ID" value="RVD88907.1"/>
    <property type="molecule type" value="Genomic_DNA"/>
</dbReference>
<accession>A0A437ADM7</accession>
<gene>
    <name evidence="2" type="ORF">DFL_003070</name>
</gene>
<keyword evidence="3" id="KW-1185">Reference proteome</keyword>
<dbReference type="RefSeq" id="XP_067494451.1">
    <property type="nucleotide sequence ID" value="XM_067631957.1"/>
</dbReference>
<comment type="caution">
    <text evidence="2">The sequence shown here is derived from an EMBL/GenBank/DDBJ whole genome shotgun (WGS) entry which is preliminary data.</text>
</comment>
<reference evidence="2 3" key="1">
    <citation type="submission" date="2019-01" db="EMBL/GenBank/DDBJ databases">
        <title>Intercellular communication is required for trap formation in the nematode-trapping fungus Duddingtonia flagrans.</title>
        <authorList>
            <person name="Youssar L."/>
            <person name="Wernet V."/>
            <person name="Hensel N."/>
            <person name="Hildebrandt H.-G."/>
            <person name="Fischer R."/>
        </authorList>
    </citation>
    <scope>NUCLEOTIDE SEQUENCE [LARGE SCALE GENOMIC DNA]</scope>
    <source>
        <strain evidence="2 3">CBS H-5679</strain>
    </source>
</reference>
<evidence type="ECO:0000313" key="2">
    <source>
        <dbReference type="EMBL" id="RVD88907.1"/>
    </source>
</evidence>
<sequence>MKHIVPPLKEPMTLRAEETTTLDAEEPGLPKTGQLLAAGEDEYNNHPHADSERALPSDDYSAQWPDFSTESDHDDNDLLLDIGGYLFNDKLYDHQTPCFFKFRLKSDWKSTNILSEGIISGREKLAGGIVQDPKTKNRMLTDIDLQLSSASANMTRQWRLGFINTWRMESSVKTSSQSTNLSAKSATMERTFCFVIPNACSADESNTKGSISASYEPVRKSTTRLNMFTYEIQPSFFAHQVSSTPSSRASVQFN</sequence>